<dbReference type="GO" id="GO:0140359">
    <property type="term" value="F:ABC-type transporter activity"/>
    <property type="evidence" value="ECO:0007669"/>
    <property type="project" value="InterPro"/>
</dbReference>
<dbReference type="PANTHER" id="PTHR43229">
    <property type="entry name" value="NODULATION PROTEIN J"/>
    <property type="match status" value="1"/>
</dbReference>
<feature type="transmembrane region" description="Helical" evidence="6">
    <location>
        <begin position="18"/>
        <end position="38"/>
    </location>
</feature>
<evidence type="ECO:0000313" key="9">
    <source>
        <dbReference type="Proteomes" id="UP000321685"/>
    </source>
</evidence>
<keyword evidence="2 6" id="KW-0812">Transmembrane</keyword>
<dbReference type="Proteomes" id="UP000321685">
    <property type="component" value="Unassembled WGS sequence"/>
</dbReference>
<dbReference type="RefSeq" id="WP_147109729.1">
    <property type="nucleotide sequence ID" value="NZ_BJVJ01000037.1"/>
</dbReference>
<comment type="caution">
    <text evidence="8">The sequence shown here is derived from an EMBL/GenBank/DDBJ whole genome shotgun (WGS) entry which is preliminary data.</text>
</comment>
<keyword evidence="9" id="KW-1185">Reference proteome</keyword>
<organism evidence="8 9">
    <name type="scientific">Pseudonocardia sulfidoxydans NBRC 16205</name>
    <dbReference type="NCBI Taxonomy" id="1223511"/>
    <lineage>
        <taxon>Bacteria</taxon>
        <taxon>Bacillati</taxon>
        <taxon>Actinomycetota</taxon>
        <taxon>Actinomycetes</taxon>
        <taxon>Pseudonocardiales</taxon>
        <taxon>Pseudonocardiaceae</taxon>
        <taxon>Pseudonocardia</taxon>
    </lineage>
</organism>
<evidence type="ECO:0000256" key="5">
    <source>
        <dbReference type="ARBA" id="ARBA00023251"/>
    </source>
</evidence>
<evidence type="ECO:0000256" key="4">
    <source>
        <dbReference type="ARBA" id="ARBA00023136"/>
    </source>
</evidence>
<feature type="transmembrane region" description="Helical" evidence="6">
    <location>
        <begin position="128"/>
        <end position="149"/>
    </location>
</feature>
<dbReference type="PIRSF" id="PIRSF006648">
    <property type="entry name" value="DrrB"/>
    <property type="match status" value="1"/>
</dbReference>
<dbReference type="OrthoDB" id="63188at2"/>
<dbReference type="PANTHER" id="PTHR43229:SF2">
    <property type="entry name" value="NODULATION PROTEIN J"/>
    <property type="match status" value="1"/>
</dbReference>
<feature type="transmembrane region" description="Helical" evidence="6">
    <location>
        <begin position="93"/>
        <end position="116"/>
    </location>
</feature>
<evidence type="ECO:0000256" key="3">
    <source>
        <dbReference type="ARBA" id="ARBA00022989"/>
    </source>
</evidence>
<feature type="transmembrane region" description="Helical" evidence="6">
    <location>
        <begin position="44"/>
        <end position="72"/>
    </location>
</feature>
<dbReference type="InterPro" id="IPR013525">
    <property type="entry name" value="ABC2_TM"/>
</dbReference>
<dbReference type="Pfam" id="PF01061">
    <property type="entry name" value="ABC2_membrane"/>
    <property type="match status" value="1"/>
</dbReference>
<dbReference type="GO" id="GO:0043190">
    <property type="term" value="C:ATP-binding cassette (ABC) transporter complex"/>
    <property type="evidence" value="ECO:0007669"/>
    <property type="project" value="InterPro"/>
</dbReference>
<gene>
    <name evidence="8" type="ORF">PSU4_35820</name>
</gene>
<feature type="transmembrane region" description="Helical" evidence="6">
    <location>
        <begin position="213"/>
        <end position="232"/>
    </location>
</feature>
<protein>
    <submittedName>
        <fullName evidence="8">ABC transporter</fullName>
    </submittedName>
</protein>
<dbReference type="InterPro" id="IPR051784">
    <property type="entry name" value="Nod_factor_ABC_transporter"/>
</dbReference>
<evidence type="ECO:0000256" key="2">
    <source>
        <dbReference type="ARBA" id="ARBA00022692"/>
    </source>
</evidence>
<accession>A0A511DNK0</accession>
<feature type="transmembrane region" description="Helical" evidence="6">
    <location>
        <begin position="161"/>
        <end position="193"/>
    </location>
</feature>
<name>A0A511DNK0_9PSEU</name>
<keyword evidence="5" id="KW-0046">Antibiotic resistance</keyword>
<dbReference type="GO" id="GO:0046677">
    <property type="term" value="P:response to antibiotic"/>
    <property type="evidence" value="ECO:0007669"/>
    <property type="project" value="UniProtKB-KW"/>
</dbReference>
<dbReference type="EMBL" id="BJVJ01000037">
    <property type="protein sequence ID" value="GEL24628.1"/>
    <property type="molecule type" value="Genomic_DNA"/>
</dbReference>
<sequence>MGVLLVSEVRRIVRSPRFLIFTVGFPVVYFLIFSGLYATGADAAVVTVVLMLNMAAFGAISAAISTGGRVAVERAVGWNRQLRLTPLPGWAYLAVKAGVAMLVALPALVLTFAVAGLVKHVDLSFVEWLRVLLAAWLGVLPFAAIGLLVGTMATQDSAQSMATVTMLVFSLLGGVLIPAEVLPAAMVTVAHLLPSYWLAEVARDQVSGGGVPLQGVAVMLVWLVVAGALVAVRYRRDALRV</sequence>
<feature type="domain" description="ABC-2 type transporter transmembrane" evidence="7">
    <location>
        <begin position="3"/>
        <end position="203"/>
    </location>
</feature>
<keyword evidence="4 6" id="KW-0472">Membrane</keyword>
<evidence type="ECO:0000256" key="6">
    <source>
        <dbReference type="SAM" id="Phobius"/>
    </source>
</evidence>
<evidence type="ECO:0000256" key="1">
    <source>
        <dbReference type="ARBA" id="ARBA00004141"/>
    </source>
</evidence>
<reference evidence="8 9" key="1">
    <citation type="submission" date="2019-07" db="EMBL/GenBank/DDBJ databases">
        <title>Whole genome shotgun sequence of Pseudonocardia sulfidoxydans NBRC 16205.</title>
        <authorList>
            <person name="Hosoyama A."/>
            <person name="Uohara A."/>
            <person name="Ohji S."/>
            <person name="Ichikawa N."/>
        </authorList>
    </citation>
    <scope>NUCLEOTIDE SEQUENCE [LARGE SCALE GENOMIC DNA]</scope>
    <source>
        <strain evidence="8 9">NBRC 16205</strain>
    </source>
</reference>
<dbReference type="AlphaFoldDB" id="A0A511DNK0"/>
<evidence type="ECO:0000313" key="8">
    <source>
        <dbReference type="EMBL" id="GEL24628.1"/>
    </source>
</evidence>
<comment type="subcellular location">
    <subcellularLocation>
        <location evidence="1">Membrane</location>
        <topology evidence="1">Multi-pass membrane protein</topology>
    </subcellularLocation>
</comment>
<proteinExistence type="predicted"/>
<dbReference type="InterPro" id="IPR000412">
    <property type="entry name" value="ABC_2_transport"/>
</dbReference>
<keyword evidence="3 6" id="KW-1133">Transmembrane helix</keyword>
<evidence type="ECO:0000259" key="7">
    <source>
        <dbReference type="Pfam" id="PF01061"/>
    </source>
</evidence>